<dbReference type="RefSeq" id="XP_023698449.1">
    <property type="nucleotide sequence ID" value="XM_023842681.2"/>
</dbReference>
<reference evidence="4" key="2">
    <citation type="submission" date="2025-09" db="UniProtKB">
        <authorList>
            <consortium name="Ensembl"/>
        </authorList>
    </citation>
    <scope>IDENTIFICATION</scope>
</reference>
<dbReference type="KEGG" id="pki:111859721"/>
<dbReference type="GeneTree" id="ENSGT00940000155025"/>
<dbReference type="InterPro" id="IPR044156">
    <property type="entry name" value="Galectin-like"/>
</dbReference>
<accession>A0A3B3SU69</accession>
<sequence length="133" mass="15207">MSLTLKNMSVKPGKDLKITGVPKPDAEGFSVNIGHSDNDIALHFNVRFNQHGDHHAIVFNSRQGGSWCNEQREDHFPFEQGEEFKVTINYNSDEFHVKMPGDHTVLFPNRFGEDKFMYIEVLGDVKIKGFKIN</sequence>
<evidence type="ECO:0000256" key="1">
    <source>
        <dbReference type="ARBA" id="ARBA00022734"/>
    </source>
</evidence>
<dbReference type="InterPro" id="IPR013320">
    <property type="entry name" value="ConA-like_dom_sf"/>
</dbReference>
<dbReference type="PANTHER" id="PTHR11346">
    <property type="entry name" value="GALECTIN"/>
    <property type="match status" value="1"/>
</dbReference>
<protein>
    <recommendedName>
        <fullName evidence="2">Galectin</fullName>
    </recommendedName>
</protein>
<dbReference type="OrthoDB" id="8918229at2759"/>
<dbReference type="Ensembl" id="ENSPKIT00000014796.1">
    <property type="protein sequence ID" value="ENSPKIP00000033900.1"/>
    <property type="gene ID" value="ENSPKIG00000013444.1"/>
</dbReference>
<dbReference type="GO" id="GO:0005615">
    <property type="term" value="C:extracellular space"/>
    <property type="evidence" value="ECO:0007669"/>
    <property type="project" value="TreeGrafter"/>
</dbReference>
<dbReference type="GeneID" id="111859721"/>
<dbReference type="SMART" id="SM00276">
    <property type="entry name" value="GLECT"/>
    <property type="match status" value="1"/>
</dbReference>
<dbReference type="PANTHER" id="PTHR11346:SF97">
    <property type="entry name" value="GALECTIN-1"/>
    <property type="match status" value="1"/>
</dbReference>
<dbReference type="STRING" id="1676925.ENSPKIP00000033900"/>
<evidence type="ECO:0000259" key="3">
    <source>
        <dbReference type="PROSITE" id="PS51304"/>
    </source>
</evidence>
<dbReference type="Gene3D" id="2.60.120.200">
    <property type="match status" value="1"/>
</dbReference>
<keyword evidence="5" id="KW-1185">Reference proteome</keyword>
<reference evidence="4" key="1">
    <citation type="submission" date="2025-08" db="UniProtKB">
        <authorList>
            <consortium name="Ensembl"/>
        </authorList>
    </citation>
    <scope>IDENTIFICATION</scope>
</reference>
<dbReference type="GO" id="GO:0030246">
    <property type="term" value="F:carbohydrate binding"/>
    <property type="evidence" value="ECO:0007669"/>
    <property type="project" value="UniProtKB-UniRule"/>
</dbReference>
<dbReference type="AlphaFoldDB" id="A0A3B3SU69"/>
<dbReference type="CTD" id="393486"/>
<evidence type="ECO:0000256" key="2">
    <source>
        <dbReference type="RuleBase" id="RU102079"/>
    </source>
</evidence>
<dbReference type="PROSITE" id="PS51304">
    <property type="entry name" value="GALECTIN"/>
    <property type="match status" value="1"/>
</dbReference>
<dbReference type="InterPro" id="IPR001079">
    <property type="entry name" value="Galectin_CRD"/>
</dbReference>
<dbReference type="SMART" id="SM00908">
    <property type="entry name" value="Gal-bind_lectin"/>
    <property type="match status" value="1"/>
</dbReference>
<organism evidence="4 5">
    <name type="scientific">Paramormyrops kingsleyae</name>
    <dbReference type="NCBI Taxonomy" id="1676925"/>
    <lineage>
        <taxon>Eukaryota</taxon>
        <taxon>Metazoa</taxon>
        <taxon>Chordata</taxon>
        <taxon>Craniata</taxon>
        <taxon>Vertebrata</taxon>
        <taxon>Euteleostomi</taxon>
        <taxon>Actinopterygii</taxon>
        <taxon>Neopterygii</taxon>
        <taxon>Teleostei</taxon>
        <taxon>Osteoglossocephala</taxon>
        <taxon>Osteoglossomorpha</taxon>
        <taxon>Osteoglossiformes</taxon>
        <taxon>Mormyridae</taxon>
        <taxon>Paramormyrops</taxon>
    </lineage>
</organism>
<dbReference type="CDD" id="cd00070">
    <property type="entry name" value="GLECT"/>
    <property type="match status" value="1"/>
</dbReference>
<evidence type="ECO:0000313" key="5">
    <source>
        <dbReference type="Proteomes" id="UP000261540"/>
    </source>
</evidence>
<dbReference type="Proteomes" id="UP000261540">
    <property type="component" value="Unplaced"/>
</dbReference>
<name>A0A3B3SU69_9TELE</name>
<dbReference type="SUPFAM" id="SSF49899">
    <property type="entry name" value="Concanavalin A-like lectins/glucanases"/>
    <property type="match status" value="1"/>
</dbReference>
<dbReference type="GO" id="GO:0043236">
    <property type="term" value="F:laminin binding"/>
    <property type="evidence" value="ECO:0007669"/>
    <property type="project" value="TreeGrafter"/>
</dbReference>
<dbReference type="FunFam" id="2.60.120.200:FF:000021">
    <property type="entry name" value="Galectin"/>
    <property type="match status" value="1"/>
</dbReference>
<proteinExistence type="predicted"/>
<evidence type="ECO:0000313" key="4">
    <source>
        <dbReference type="Ensembl" id="ENSPKIP00000033900.1"/>
    </source>
</evidence>
<feature type="domain" description="Galectin" evidence="3">
    <location>
        <begin position="2"/>
        <end position="133"/>
    </location>
</feature>
<keyword evidence="1 2" id="KW-0430">Lectin</keyword>
<dbReference type="Pfam" id="PF00337">
    <property type="entry name" value="Gal-bind_lectin"/>
    <property type="match status" value="1"/>
</dbReference>